<evidence type="ECO:0000313" key="5">
    <source>
        <dbReference type="Proteomes" id="UP000002051"/>
    </source>
</evidence>
<dbReference type="EnsemblPlants" id="AES86806">
    <property type="protein sequence ID" value="AES86806"/>
    <property type="gene ID" value="MTR_4g015010"/>
</dbReference>
<feature type="transmembrane region" description="Helical" evidence="1">
    <location>
        <begin position="217"/>
        <end position="237"/>
    </location>
</feature>
<keyword evidence="5" id="KW-1185">Reference proteome</keyword>
<dbReference type="AlphaFoldDB" id="G7JLX3"/>
<dbReference type="PaxDb" id="3880-AES86806"/>
<dbReference type="eggNOG" id="ENOG502QV7I">
    <property type="taxonomic scope" value="Eukaryota"/>
</dbReference>
<organism evidence="2 5">
    <name type="scientific">Medicago truncatula</name>
    <name type="common">Barrel medic</name>
    <name type="synonym">Medicago tribuloides</name>
    <dbReference type="NCBI Taxonomy" id="3880"/>
    <lineage>
        <taxon>Eukaryota</taxon>
        <taxon>Viridiplantae</taxon>
        <taxon>Streptophyta</taxon>
        <taxon>Embryophyta</taxon>
        <taxon>Tracheophyta</taxon>
        <taxon>Spermatophyta</taxon>
        <taxon>Magnoliopsida</taxon>
        <taxon>eudicotyledons</taxon>
        <taxon>Gunneridae</taxon>
        <taxon>Pentapetalae</taxon>
        <taxon>rosids</taxon>
        <taxon>fabids</taxon>
        <taxon>Fabales</taxon>
        <taxon>Fabaceae</taxon>
        <taxon>Papilionoideae</taxon>
        <taxon>50 kb inversion clade</taxon>
        <taxon>NPAAA clade</taxon>
        <taxon>Hologalegina</taxon>
        <taxon>IRL clade</taxon>
        <taxon>Trifolieae</taxon>
        <taxon>Medicago</taxon>
    </lineage>
</organism>
<feature type="transmembrane region" description="Helical" evidence="1">
    <location>
        <begin position="243"/>
        <end position="262"/>
    </location>
</feature>
<dbReference type="HOGENOM" id="CLU_095151_0_0_1"/>
<dbReference type="Gramene" id="rna20704">
    <property type="protein sequence ID" value="RHN58762.1"/>
    <property type="gene ID" value="gene20704"/>
</dbReference>
<keyword evidence="1" id="KW-0472">Membrane</keyword>
<reference evidence="2 4" key="1">
    <citation type="journal article" date="2011" name="Nature">
        <title>The Medicago genome provides insight into the evolution of rhizobial symbioses.</title>
        <authorList>
            <person name="Young N.D."/>
            <person name="Debelle F."/>
            <person name="Oldroyd G.E."/>
            <person name="Geurts R."/>
            <person name="Cannon S.B."/>
            <person name="Udvardi M.K."/>
            <person name="Benedito V.A."/>
            <person name="Mayer K.F."/>
            <person name="Gouzy J."/>
            <person name="Schoof H."/>
            <person name="Van de Peer Y."/>
            <person name="Proost S."/>
            <person name="Cook D.R."/>
            <person name="Meyers B.C."/>
            <person name="Spannagl M."/>
            <person name="Cheung F."/>
            <person name="De Mita S."/>
            <person name="Krishnakumar V."/>
            <person name="Gundlach H."/>
            <person name="Zhou S."/>
            <person name="Mudge J."/>
            <person name="Bharti A.K."/>
            <person name="Murray J.D."/>
            <person name="Naoumkina M.A."/>
            <person name="Rosen B."/>
            <person name="Silverstein K.A."/>
            <person name="Tang H."/>
            <person name="Rombauts S."/>
            <person name="Zhao P.X."/>
            <person name="Zhou P."/>
            <person name="Barbe V."/>
            <person name="Bardou P."/>
            <person name="Bechner M."/>
            <person name="Bellec A."/>
            <person name="Berger A."/>
            <person name="Berges H."/>
            <person name="Bidwell S."/>
            <person name="Bisseling T."/>
            <person name="Choisne N."/>
            <person name="Couloux A."/>
            <person name="Denny R."/>
            <person name="Deshpande S."/>
            <person name="Dai X."/>
            <person name="Doyle J.J."/>
            <person name="Dudez A.M."/>
            <person name="Farmer A.D."/>
            <person name="Fouteau S."/>
            <person name="Franken C."/>
            <person name="Gibelin C."/>
            <person name="Gish J."/>
            <person name="Goldstein S."/>
            <person name="Gonzalez A.J."/>
            <person name="Green P.J."/>
            <person name="Hallab A."/>
            <person name="Hartog M."/>
            <person name="Hua A."/>
            <person name="Humphray S.J."/>
            <person name="Jeong D.H."/>
            <person name="Jing Y."/>
            <person name="Jocker A."/>
            <person name="Kenton S.M."/>
            <person name="Kim D.J."/>
            <person name="Klee K."/>
            <person name="Lai H."/>
            <person name="Lang C."/>
            <person name="Lin S."/>
            <person name="Macmil S.L."/>
            <person name="Magdelenat G."/>
            <person name="Matthews L."/>
            <person name="McCorrison J."/>
            <person name="Monaghan E.L."/>
            <person name="Mun J.H."/>
            <person name="Najar F.Z."/>
            <person name="Nicholson C."/>
            <person name="Noirot C."/>
            <person name="O'Bleness M."/>
            <person name="Paule C.R."/>
            <person name="Poulain J."/>
            <person name="Prion F."/>
            <person name="Qin B."/>
            <person name="Qu C."/>
            <person name="Retzel E.F."/>
            <person name="Riddle C."/>
            <person name="Sallet E."/>
            <person name="Samain S."/>
            <person name="Samson N."/>
            <person name="Sanders I."/>
            <person name="Saurat O."/>
            <person name="Scarpelli C."/>
            <person name="Schiex T."/>
            <person name="Segurens B."/>
            <person name="Severin A.J."/>
            <person name="Sherrier D.J."/>
            <person name="Shi R."/>
            <person name="Sims S."/>
            <person name="Singer S.R."/>
            <person name="Sinharoy S."/>
            <person name="Sterck L."/>
            <person name="Viollet A."/>
            <person name="Wang B.B."/>
            <person name="Wang K."/>
            <person name="Wang M."/>
            <person name="Wang X."/>
            <person name="Warfsmann J."/>
            <person name="Weissenbach J."/>
            <person name="White D.D."/>
            <person name="White J.D."/>
            <person name="Wiley G.B."/>
            <person name="Wincker P."/>
            <person name="Xing Y."/>
            <person name="Yang L."/>
            <person name="Yao Z."/>
            <person name="Ying F."/>
            <person name="Zhai J."/>
            <person name="Zhou L."/>
            <person name="Zuber A."/>
            <person name="Denarie J."/>
            <person name="Dixon R.A."/>
            <person name="May G.D."/>
            <person name="Schwartz D.C."/>
            <person name="Rogers J."/>
            <person name="Quetier F."/>
            <person name="Town C.D."/>
            <person name="Roe B.A."/>
        </authorList>
    </citation>
    <scope>NUCLEOTIDE SEQUENCE [LARGE SCALE GENOMIC DNA]</scope>
    <source>
        <strain evidence="2">A17</strain>
        <strain evidence="4">cv. Jemalong A17</strain>
    </source>
</reference>
<dbReference type="EMBL" id="CM001220">
    <property type="protein sequence ID" value="AES86806.1"/>
    <property type="molecule type" value="Genomic_DNA"/>
</dbReference>
<dbReference type="EMBL" id="PSQE01000004">
    <property type="protein sequence ID" value="RHN58762.1"/>
    <property type="molecule type" value="Genomic_DNA"/>
</dbReference>
<gene>
    <name evidence="4" type="primary">11412574</name>
    <name evidence="2" type="ordered locus">MTR_4g015010</name>
    <name evidence="3" type="ORF">MtrunA17_Chr4g0005861</name>
</gene>
<accession>G7JLX3</accession>
<evidence type="ECO:0000313" key="2">
    <source>
        <dbReference type="EMBL" id="AES86806.1"/>
    </source>
</evidence>
<reference evidence="2 4" key="2">
    <citation type="journal article" date="2014" name="BMC Genomics">
        <title>An improved genome release (version Mt4.0) for the model legume Medicago truncatula.</title>
        <authorList>
            <person name="Tang H."/>
            <person name="Krishnakumar V."/>
            <person name="Bidwell S."/>
            <person name="Rosen B."/>
            <person name="Chan A."/>
            <person name="Zhou S."/>
            <person name="Gentzbittel L."/>
            <person name="Childs K.L."/>
            <person name="Yandell M."/>
            <person name="Gundlach H."/>
            <person name="Mayer K.F."/>
            <person name="Schwartz D.C."/>
            <person name="Town C.D."/>
        </authorList>
    </citation>
    <scope>GENOME REANNOTATION</scope>
    <source>
        <strain evidence="4">cv. Jemalong A17</strain>
    </source>
</reference>
<dbReference type="KEGG" id="mtr:11412574"/>
<dbReference type="PANTHER" id="PTHR35731:SF4">
    <property type="entry name" value="PROTEIN, PUTATIVE-RELATED"/>
    <property type="match status" value="1"/>
</dbReference>
<dbReference type="STRING" id="3880.G7JLX3"/>
<keyword evidence="1 2" id="KW-0812">Transmembrane</keyword>
<name>G7JLX3_MEDTR</name>
<dbReference type="Proteomes" id="UP000265566">
    <property type="component" value="Chromosome 4"/>
</dbReference>
<dbReference type="OMA" id="HALFHTR"/>
<dbReference type="OrthoDB" id="515004at2759"/>
<reference evidence="3" key="4">
    <citation type="journal article" date="2018" name="Nat. Plants">
        <title>Whole-genome landscape of Medicago truncatula symbiotic genes.</title>
        <authorList>
            <person name="Pecrix Y."/>
            <person name="Gamas P."/>
            <person name="Carrere S."/>
        </authorList>
    </citation>
    <scope>NUCLEOTIDE SEQUENCE</scope>
    <source>
        <tissue evidence="3">Leaves</tissue>
    </source>
</reference>
<evidence type="ECO:0000313" key="3">
    <source>
        <dbReference type="EMBL" id="RHN58762.1"/>
    </source>
</evidence>
<reference evidence="4" key="3">
    <citation type="submission" date="2015-04" db="UniProtKB">
        <authorList>
            <consortium name="EnsemblPlants"/>
        </authorList>
    </citation>
    <scope>IDENTIFICATION</scope>
    <source>
        <strain evidence="4">cv. Jemalong A17</strain>
    </source>
</reference>
<evidence type="ECO:0000256" key="1">
    <source>
        <dbReference type="SAM" id="Phobius"/>
    </source>
</evidence>
<keyword evidence="1" id="KW-1133">Transmembrane helix</keyword>
<protein>
    <submittedName>
        <fullName evidence="2">Transmembrane protein, putative</fullName>
    </submittedName>
</protein>
<sequence length="275" mass="31024">MGADIHGITLVDKMIALKAIFHPTFYPSNNTTTFSTLHPHHNTARRRSSVFLCLCSTNSNDEPDNNSKPGGDVQSQELLAQLAMLETEKVRLTDYLDERSEYLTQFGEEAKAEIDKIGEDALKGLDEASDRITAKIESEMLAFEESNELDRVEFEESENKVMEIEGQMEVDRNEGLFFKNLGQKGANVDKAKAKEEIEKMKDVTTSEKNGRKTRKNVYLFFIGLFTYGIVGSINVSSLSSTDWKRVAVLGAILLALFSQFIFEQNKDNNQKDDEQ</sequence>
<evidence type="ECO:0000313" key="4">
    <source>
        <dbReference type="EnsemblPlants" id="AES86806"/>
    </source>
</evidence>
<proteinExistence type="predicted"/>
<dbReference type="PANTHER" id="PTHR35731">
    <property type="entry name" value="8-AMINO-7-OXONONANOATE SYNTHASE"/>
    <property type="match status" value="1"/>
</dbReference>
<dbReference type="Proteomes" id="UP000002051">
    <property type="component" value="Chromosome 4"/>
</dbReference>